<reference evidence="3 4" key="1">
    <citation type="submission" date="2023-08" db="EMBL/GenBank/DDBJ databases">
        <title>Draft genome sequence of Janthinobacterium lividum.</title>
        <authorList>
            <person name="Chun B.H."/>
            <person name="Lee Y."/>
        </authorList>
    </citation>
    <scope>NUCLEOTIDE SEQUENCE [LARGE SCALE GENOMIC DNA]</scope>
    <source>
        <strain evidence="3 4">AMJK</strain>
    </source>
</reference>
<dbReference type="RefSeq" id="WP_307778502.1">
    <property type="nucleotide sequence ID" value="NZ_JAVFKP010000001.1"/>
</dbReference>
<feature type="chain" id="PRO_5045252379" description="MSHA biogenesis protein MshK" evidence="2">
    <location>
        <begin position="23"/>
        <end position="138"/>
    </location>
</feature>
<protein>
    <recommendedName>
        <fullName evidence="5">MSHA biogenesis protein MshK</fullName>
    </recommendedName>
</protein>
<keyword evidence="4" id="KW-1185">Reference proteome</keyword>
<comment type="caution">
    <text evidence="3">The sequence shown here is derived from an EMBL/GenBank/DDBJ whole genome shotgun (WGS) entry which is preliminary data.</text>
</comment>
<organism evidence="3 4">
    <name type="scientific">Janthinobacterium lividum</name>
    <dbReference type="NCBI Taxonomy" id="29581"/>
    <lineage>
        <taxon>Bacteria</taxon>
        <taxon>Pseudomonadati</taxon>
        <taxon>Pseudomonadota</taxon>
        <taxon>Betaproteobacteria</taxon>
        <taxon>Burkholderiales</taxon>
        <taxon>Oxalobacteraceae</taxon>
        <taxon>Janthinobacterium</taxon>
    </lineage>
</organism>
<evidence type="ECO:0008006" key="5">
    <source>
        <dbReference type="Google" id="ProtNLM"/>
    </source>
</evidence>
<sequence>MKRTLILGALLAGAALTVQAQAQQLGRLFLSPEQRTQLDAQRYGPPPADPALAAAAPPPPPPPPAPPVELNGVVQRSSGHSTVWLNQEVQNEPHNRLAHGKPGTLTLRLSNGQVVLLKPGQRYDPASGTVTEVQETPP</sequence>
<name>A0ABU0XNZ5_9BURK</name>
<accession>A0ABU0XNZ5</accession>
<feature type="compositionally biased region" description="Pro residues" evidence="1">
    <location>
        <begin position="56"/>
        <end position="67"/>
    </location>
</feature>
<dbReference type="EMBL" id="JAVFKP010000001">
    <property type="protein sequence ID" value="MDQ4625237.1"/>
    <property type="molecule type" value="Genomic_DNA"/>
</dbReference>
<dbReference type="Proteomes" id="UP001237592">
    <property type="component" value="Unassembled WGS sequence"/>
</dbReference>
<feature type="region of interest" description="Disordered" evidence="1">
    <location>
        <begin position="119"/>
        <end position="138"/>
    </location>
</feature>
<evidence type="ECO:0000256" key="2">
    <source>
        <dbReference type="SAM" id="SignalP"/>
    </source>
</evidence>
<evidence type="ECO:0000313" key="3">
    <source>
        <dbReference type="EMBL" id="MDQ4625237.1"/>
    </source>
</evidence>
<feature type="compositionally biased region" description="Polar residues" evidence="1">
    <location>
        <begin position="128"/>
        <end position="138"/>
    </location>
</feature>
<feature type="signal peptide" evidence="2">
    <location>
        <begin position="1"/>
        <end position="22"/>
    </location>
</feature>
<gene>
    <name evidence="3" type="ORF">RB624_04960</name>
</gene>
<feature type="region of interest" description="Disordered" evidence="1">
    <location>
        <begin position="36"/>
        <end position="72"/>
    </location>
</feature>
<evidence type="ECO:0000256" key="1">
    <source>
        <dbReference type="SAM" id="MobiDB-lite"/>
    </source>
</evidence>
<proteinExistence type="predicted"/>
<keyword evidence="2" id="KW-0732">Signal</keyword>
<evidence type="ECO:0000313" key="4">
    <source>
        <dbReference type="Proteomes" id="UP001237592"/>
    </source>
</evidence>